<dbReference type="Pfam" id="PF13532">
    <property type="entry name" value="2OG-FeII_Oxy_2"/>
    <property type="match status" value="1"/>
</dbReference>
<dbReference type="AlphaFoldDB" id="A0A381R371"/>
<protein>
    <recommendedName>
        <fullName evidence="6">Fe2OG dioxygenase domain-containing protein</fullName>
    </recommendedName>
</protein>
<keyword evidence="5" id="KW-0408">Iron</keyword>
<comment type="cofactor">
    <cofactor evidence="1">
        <name>Fe(2+)</name>
        <dbReference type="ChEBI" id="CHEBI:29033"/>
    </cofactor>
</comment>
<keyword evidence="3" id="KW-0223">Dioxygenase</keyword>
<dbReference type="PROSITE" id="PS51471">
    <property type="entry name" value="FE2OG_OXY"/>
    <property type="match status" value="1"/>
</dbReference>
<dbReference type="Gene3D" id="2.60.120.590">
    <property type="entry name" value="Alpha-ketoglutarate-dependent dioxygenase AlkB-like"/>
    <property type="match status" value="1"/>
</dbReference>
<evidence type="ECO:0000256" key="2">
    <source>
        <dbReference type="ARBA" id="ARBA00022723"/>
    </source>
</evidence>
<dbReference type="GO" id="GO:0035513">
    <property type="term" value="P:oxidative RNA demethylation"/>
    <property type="evidence" value="ECO:0007669"/>
    <property type="project" value="TreeGrafter"/>
</dbReference>
<accession>A0A381R371</accession>
<evidence type="ECO:0000256" key="1">
    <source>
        <dbReference type="ARBA" id="ARBA00001954"/>
    </source>
</evidence>
<dbReference type="GO" id="GO:0035516">
    <property type="term" value="F:broad specificity oxidative DNA demethylase activity"/>
    <property type="evidence" value="ECO:0007669"/>
    <property type="project" value="TreeGrafter"/>
</dbReference>
<reference evidence="7" key="1">
    <citation type="submission" date="2018-05" db="EMBL/GenBank/DDBJ databases">
        <authorList>
            <person name="Lanie J.A."/>
            <person name="Ng W.-L."/>
            <person name="Kazmierczak K.M."/>
            <person name="Andrzejewski T.M."/>
            <person name="Davidsen T.M."/>
            <person name="Wayne K.J."/>
            <person name="Tettelin H."/>
            <person name="Glass J.I."/>
            <person name="Rusch D."/>
            <person name="Podicherti R."/>
            <person name="Tsui H.-C.T."/>
            <person name="Winkler M.E."/>
        </authorList>
    </citation>
    <scope>NUCLEOTIDE SEQUENCE</scope>
</reference>
<dbReference type="InterPro" id="IPR027450">
    <property type="entry name" value="AlkB-like"/>
</dbReference>
<sequence>MAVCRNEVYPDAVHLPGYLSLAEQRVLADRCRTIGEGPVGWYVPTVRGGGKMRVRMVCLGRHWNARTYRYEATRCDYDGRPAPPLPAELTQLAVRMAQDAGMQLSPDVCILNYYGTGGKMGLHQDKDERPETLDAGVPLVSVSLGDTAKFIMGGVTRKESTVMVPLASGDGFVFGGRSRMRYHGVAALLPGTGPPELQIAGRFNLTFRQGAG</sequence>
<dbReference type="GO" id="GO:0035515">
    <property type="term" value="F:oxidative RNA demethylase activity"/>
    <property type="evidence" value="ECO:0007669"/>
    <property type="project" value="TreeGrafter"/>
</dbReference>
<evidence type="ECO:0000256" key="5">
    <source>
        <dbReference type="ARBA" id="ARBA00023004"/>
    </source>
</evidence>
<evidence type="ECO:0000313" key="7">
    <source>
        <dbReference type="EMBL" id="SUZ84277.1"/>
    </source>
</evidence>
<organism evidence="7">
    <name type="scientific">marine metagenome</name>
    <dbReference type="NCBI Taxonomy" id="408172"/>
    <lineage>
        <taxon>unclassified sequences</taxon>
        <taxon>metagenomes</taxon>
        <taxon>ecological metagenomes</taxon>
    </lineage>
</organism>
<name>A0A381R371_9ZZZZ</name>
<gene>
    <name evidence="7" type="ORF">METZ01_LOCUS37131</name>
</gene>
<dbReference type="GO" id="GO:0005737">
    <property type="term" value="C:cytoplasm"/>
    <property type="evidence" value="ECO:0007669"/>
    <property type="project" value="TreeGrafter"/>
</dbReference>
<proteinExistence type="predicted"/>
<evidence type="ECO:0000256" key="3">
    <source>
        <dbReference type="ARBA" id="ARBA00022964"/>
    </source>
</evidence>
<dbReference type="EMBL" id="UINC01001588">
    <property type="protein sequence ID" value="SUZ84277.1"/>
    <property type="molecule type" value="Genomic_DNA"/>
</dbReference>
<dbReference type="InterPro" id="IPR004574">
    <property type="entry name" value="Alkb"/>
</dbReference>
<dbReference type="PANTHER" id="PTHR16557:SF2">
    <property type="entry name" value="NUCLEIC ACID DIOXYGENASE ALKBH1"/>
    <property type="match status" value="1"/>
</dbReference>
<dbReference type="InterPro" id="IPR037151">
    <property type="entry name" value="AlkB-like_sf"/>
</dbReference>
<feature type="domain" description="Fe2OG dioxygenase" evidence="6">
    <location>
        <begin position="105"/>
        <end position="211"/>
    </location>
</feature>
<evidence type="ECO:0000256" key="4">
    <source>
        <dbReference type="ARBA" id="ARBA00023002"/>
    </source>
</evidence>
<dbReference type="GO" id="GO:0008198">
    <property type="term" value="F:ferrous iron binding"/>
    <property type="evidence" value="ECO:0007669"/>
    <property type="project" value="TreeGrafter"/>
</dbReference>
<dbReference type="InterPro" id="IPR005123">
    <property type="entry name" value="Oxoglu/Fe-dep_dioxygenase_dom"/>
</dbReference>
<keyword evidence="2" id="KW-0479">Metal-binding</keyword>
<keyword evidence="4" id="KW-0560">Oxidoreductase</keyword>
<dbReference type="PANTHER" id="PTHR16557">
    <property type="entry name" value="ALKYLATED DNA REPAIR PROTEIN ALKB-RELATED"/>
    <property type="match status" value="1"/>
</dbReference>
<evidence type="ECO:0000259" key="6">
    <source>
        <dbReference type="PROSITE" id="PS51471"/>
    </source>
</evidence>
<dbReference type="SUPFAM" id="SSF51197">
    <property type="entry name" value="Clavaminate synthase-like"/>
    <property type="match status" value="1"/>
</dbReference>